<sequence>MTFTTTQARAAMAVSGWLALAATAAPAASPARWIPVLLFVLFGPGFALLFPQAGQLRPAARLEALALTAPVSLSLAALVATCLFLVKGFSGTSFLVSLAAFTTVAALLPGLPLPAATRGAIERSRKPVKRR</sequence>
<protein>
    <recommendedName>
        <fullName evidence="5">DUF1616 domain-containing protein</fullName>
    </recommendedName>
</protein>
<dbReference type="Proteomes" id="UP000664167">
    <property type="component" value="Unassembled WGS sequence"/>
</dbReference>
<feature type="chain" id="PRO_5038540763" description="DUF1616 domain-containing protein" evidence="2">
    <location>
        <begin position="25"/>
        <end position="131"/>
    </location>
</feature>
<evidence type="ECO:0000313" key="4">
    <source>
        <dbReference type="Proteomes" id="UP000664167"/>
    </source>
</evidence>
<evidence type="ECO:0000256" key="1">
    <source>
        <dbReference type="SAM" id="Phobius"/>
    </source>
</evidence>
<name>A0A939FBH6_9ACTN</name>
<gene>
    <name evidence="3" type="ORF">J0695_25410</name>
</gene>
<evidence type="ECO:0008006" key="5">
    <source>
        <dbReference type="Google" id="ProtNLM"/>
    </source>
</evidence>
<dbReference type="EMBL" id="JAFLRJ010000257">
    <property type="protein sequence ID" value="MBO0515109.1"/>
    <property type="molecule type" value="Genomic_DNA"/>
</dbReference>
<dbReference type="RefSeq" id="WP_206965635.1">
    <property type="nucleotide sequence ID" value="NZ_BAAAJJ010000001.1"/>
</dbReference>
<feature type="transmembrane region" description="Helical" evidence="1">
    <location>
        <begin position="65"/>
        <end position="86"/>
    </location>
</feature>
<keyword evidence="2" id="KW-0732">Signal</keyword>
<reference evidence="3" key="1">
    <citation type="submission" date="2021-03" db="EMBL/GenBank/DDBJ databases">
        <title>Streptomyces poriferae sp. nov., a novel marine sponge-derived Actinobacteria species with anti-MRSA activity.</title>
        <authorList>
            <person name="Sandoval-Powers M."/>
            <person name="Kralova S."/>
            <person name="Nguyen G.-S."/>
            <person name="Fawwal D."/>
            <person name="Degnes K."/>
            <person name="Klinkenberg G."/>
            <person name="Sletta H."/>
            <person name="Wentzel A."/>
            <person name="Liles M.R."/>
        </authorList>
    </citation>
    <scope>NUCLEOTIDE SEQUENCE</scope>
    <source>
        <strain evidence="3">DSM 41794</strain>
    </source>
</reference>
<keyword evidence="4" id="KW-1185">Reference proteome</keyword>
<keyword evidence="1" id="KW-0812">Transmembrane</keyword>
<proteinExistence type="predicted"/>
<feature type="transmembrane region" description="Helical" evidence="1">
    <location>
        <begin position="98"/>
        <end position="121"/>
    </location>
</feature>
<comment type="caution">
    <text evidence="3">The sequence shown here is derived from an EMBL/GenBank/DDBJ whole genome shotgun (WGS) entry which is preliminary data.</text>
</comment>
<feature type="signal peptide" evidence="2">
    <location>
        <begin position="1"/>
        <end position="24"/>
    </location>
</feature>
<feature type="transmembrane region" description="Helical" evidence="1">
    <location>
        <begin position="34"/>
        <end position="53"/>
    </location>
</feature>
<keyword evidence="1" id="KW-1133">Transmembrane helix</keyword>
<keyword evidence="1" id="KW-0472">Membrane</keyword>
<dbReference type="AlphaFoldDB" id="A0A939FBH6"/>
<evidence type="ECO:0000256" key="2">
    <source>
        <dbReference type="SAM" id="SignalP"/>
    </source>
</evidence>
<organism evidence="3 4">
    <name type="scientific">Streptomyces beijiangensis</name>
    <dbReference type="NCBI Taxonomy" id="163361"/>
    <lineage>
        <taxon>Bacteria</taxon>
        <taxon>Bacillati</taxon>
        <taxon>Actinomycetota</taxon>
        <taxon>Actinomycetes</taxon>
        <taxon>Kitasatosporales</taxon>
        <taxon>Streptomycetaceae</taxon>
        <taxon>Streptomyces</taxon>
    </lineage>
</organism>
<evidence type="ECO:0000313" key="3">
    <source>
        <dbReference type="EMBL" id="MBO0515109.1"/>
    </source>
</evidence>
<accession>A0A939FBH6</accession>